<dbReference type="OrthoDB" id="333971at2"/>
<dbReference type="RefSeq" id="WP_107012661.1">
    <property type="nucleotide sequence ID" value="NZ_CP028136.1"/>
</dbReference>
<dbReference type="KEGG" id="grs:C7S20_11840"/>
<name>A0A2R3Z6I3_9FLAO</name>
<gene>
    <name evidence="1" type="ORF">C7S20_11840</name>
</gene>
<evidence type="ECO:0000313" key="1">
    <source>
        <dbReference type="EMBL" id="AVR45886.1"/>
    </source>
</evidence>
<evidence type="ECO:0000313" key="2">
    <source>
        <dbReference type="Proteomes" id="UP000241507"/>
    </source>
</evidence>
<sequence>MKKLLVGFLMIIVLFIGLLYISVSSTDKKRSSVTVTSGKKLENIDFRKHDSIKLAISTLYEGEEIKNLMQGSNYRQTWATPVKFPVAYLDTLKGGMKILGEGGGHQTHSLKLLASNGVEYSLRSVNKDPAPVVPEIAKKLGLENVVIDGISAQHPYGAILAAALSEKAGVLHTHPQMVFIPKQKKLGKYNDQYGNHLYLLEYETESDVNWTSFDADKIIETDDLQELKQEKGDKLHIDKPALVRARLFDIIIGDWDRHAKQWGWVLKNEKGNYITAIPLAGDRDNAFFDIDGILPEILTNPHIQPLVRPYNKDIDYMKGLVYPFDVYFLKDTPQEVFINQAEILQKNLNDKAIEEAFKVWPDTIYKLTGREIKSKIKYRRDHLKEYARSFKNIIDQKGYVDQPLKGSDDVDIDKALIKCFECDSISNKK</sequence>
<dbReference type="EMBL" id="CP028136">
    <property type="protein sequence ID" value="AVR45886.1"/>
    <property type="molecule type" value="Genomic_DNA"/>
</dbReference>
<proteinExistence type="predicted"/>
<dbReference type="Proteomes" id="UP000241507">
    <property type="component" value="Chromosome"/>
</dbReference>
<protein>
    <submittedName>
        <fullName evidence="1">Uncharacterized protein</fullName>
    </submittedName>
</protein>
<reference evidence="2" key="1">
    <citation type="submission" date="2018-03" db="EMBL/GenBank/DDBJ databases">
        <title>Gramella fulva sp. nov., isolated from a dry surface of tidal flat.</title>
        <authorList>
            <person name="Hwang S.H."/>
            <person name="Hwang W.M."/>
            <person name="Kang K."/>
            <person name="Ahn T.-Y."/>
        </authorList>
    </citation>
    <scope>NUCLEOTIDE SEQUENCE [LARGE SCALE GENOMIC DNA]</scope>
    <source>
        <strain evidence="2">SH35</strain>
    </source>
</reference>
<accession>A0A2R3Z6I3</accession>
<keyword evidence="2" id="KW-1185">Reference proteome</keyword>
<organism evidence="1 2">
    <name type="scientific">Christiangramia fulva</name>
    <dbReference type="NCBI Taxonomy" id="2126553"/>
    <lineage>
        <taxon>Bacteria</taxon>
        <taxon>Pseudomonadati</taxon>
        <taxon>Bacteroidota</taxon>
        <taxon>Flavobacteriia</taxon>
        <taxon>Flavobacteriales</taxon>
        <taxon>Flavobacteriaceae</taxon>
        <taxon>Christiangramia</taxon>
    </lineage>
</organism>
<dbReference type="AlphaFoldDB" id="A0A2R3Z6I3"/>